<dbReference type="SMART" id="SM00355">
    <property type="entry name" value="ZnF_C2H2"/>
    <property type="match status" value="3"/>
</dbReference>
<dbReference type="EMBL" id="JAOTPV010000007">
    <property type="protein sequence ID" value="KAJ4480169.1"/>
    <property type="molecule type" value="Genomic_DNA"/>
</dbReference>
<dbReference type="OrthoDB" id="3039341at2759"/>
<feature type="domain" description="C2H2-type" evidence="3">
    <location>
        <begin position="220"/>
        <end position="250"/>
    </location>
</feature>
<keyword evidence="1" id="KW-0479">Metal-binding</keyword>
<feature type="region of interest" description="Disordered" evidence="2">
    <location>
        <begin position="115"/>
        <end position="156"/>
    </location>
</feature>
<dbReference type="AlphaFoldDB" id="A0A9W9ADH1"/>
<evidence type="ECO:0000259" key="3">
    <source>
        <dbReference type="PROSITE" id="PS50157"/>
    </source>
</evidence>
<comment type="caution">
    <text evidence="4">The sequence shown here is derived from an EMBL/GenBank/DDBJ whole genome shotgun (WGS) entry which is preliminary data.</text>
</comment>
<organism evidence="4 5">
    <name type="scientific">Lentinula aciculospora</name>
    <dbReference type="NCBI Taxonomy" id="153920"/>
    <lineage>
        <taxon>Eukaryota</taxon>
        <taxon>Fungi</taxon>
        <taxon>Dikarya</taxon>
        <taxon>Basidiomycota</taxon>
        <taxon>Agaricomycotina</taxon>
        <taxon>Agaricomycetes</taxon>
        <taxon>Agaricomycetidae</taxon>
        <taxon>Agaricales</taxon>
        <taxon>Marasmiineae</taxon>
        <taxon>Omphalotaceae</taxon>
        <taxon>Lentinula</taxon>
    </lineage>
</organism>
<accession>A0A9W9ADH1</accession>
<evidence type="ECO:0000256" key="2">
    <source>
        <dbReference type="SAM" id="MobiDB-lite"/>
    </source>
</evidence>
<dbReference type="Proteomes" id="UP001150266">
    <property type="component" value="Unassembled WGS sequence"/>
</dbReference>
<keyword evidence="1" id="KW-0862">Zinc</keyword>
<keyword evidence="1" id="KW-0863">Zinc-finger</keyword>
<evidence type="ECO:0000256" key="1">
    <source>
        <dbReference type="PROSITE-ProRule" id="PRU00042"/>
    </source>
</evidence>
<gene>
    <name evidence="4" type="ORF">J3R30DRAFT_2590282</name>
</gene>
<evidence type="ECO:0000313" key="4">
    <source>
        <dbReference type="EMBL" id="KAJ4480169.1"/>
    </source>
</evidence>
<feature type="compositionally biased region" description="Basic residues" evidence="2">
    <location>
        <begin position="131"/>
        <end position="150"/>
    </location>
</feature>
<protein>
    <recommendedName>
        <fullName evidence="3">C2H2-type domain-containing protein</fullName>
    </recommendedName>
</protein>
<dbReference type="PROSITE" id="PS50157">
    <property type="entry name" value="ZINC_FINGER_C2H2_2"/>
    <property type="match status" value="1"/>
</dbReference>
<evidence type="ECO:0000313" key="5">
    <source>
        <dbReference type="Proteomes" id="UP001150266"/>
    </source>
</evidence>
<dbReference type="InterPro" id="IPR013087">
    <property type="entry name" value="Znf_C2H2_type"/>
</dbReference>
<reference evidence="4" key="1">
    <citation type="submission" date="2022-08" db="EMBL/GenBank/DDBJ databases">
        <title>A Global Phylogenomic Analysis of the Shiitake Genus Lentinula.</title>
        <authorList>
            <consortium name="DOE Joint Genome Institute"/>
            <person name="Sierra-Patev S."/>
            <person name="Min B."/>
            <person name="Naranjo-Ortiz M."/>
            <person name="Looney B."/>
            <person name="Konkel Z."/>
            <person name="Slot J.C."/>
            <person name="Sakamoto Y."/>
            <person name="Steenwyk J.L."/>
            <person name="Rokas A."/>
            <person name="Carro J."/>
            <person name="Camarero S."/>
            <person name="Ferreira P."/>
            <person name="Molpeceres G."/>
            <person name="Ruiz-Duenas F.J."/>
            <person name="Serrano A."/>
            <person name="Henrissat B."/>
            <person name="Drula E."/>
            <person name="Hughes K.W."/>
            <person name="Mata J.L."/>
            <person name="Ishikawa N.K."/>
            <person name="Vargas-Isla R."/>
            <person name="Ushijima S."/>
            <person name="Smith C.A."/>
            <person name="Ahrendt S."/>
            <person name="Andreopoulos W."/>
            <person name="He G."/>
            <person name="Labutti K."/>
            <person name="Lipzen A."/>
            <person name="Ng V."/>
            <person name="Riley R."/>
            <person name="Sandor L."/>
            <person name="Barry K."/>
            <person name="Martinez A.T."/>
            <person name="Xiao Y."/>
            <person name="Gibbons J.G."/>
            <person name="Terashima K."/>
            <person name="Grigoriev I.V."/>
            <person name="Hibbett D.S."/>
        </authorList>
    </citation>
    <scope>NUCLEOTIDE SEQUENCE</scope>
    <source>
        <strain evidence="4">JLM2183</strain>
    </source>
</reference>
<name>A0A9W9ADH1_9AGAR</name>
<proteinExistence type="predicted"/>
<dbReference type="PROSITE" id="PS00028">
    <property type="entry name" value="ZINC_FINGER_C2H2_1"/>
    <property type="match status" value="1"/>
</dbReference>
<sequence>MAEQLAFWKSTANLANSNEELQSNAPNRCAQVSGEDRWREIVKNSPILPSTILPNNSSDINQGSEGLRYMLVPLPSKTAADRLNWDAYGLNVPVQPDFPLPGASFVNLRDVCAPSESGSDSLPMELDPRPVTRRKSKVRVAASPKKRKAQGTKSTAKKVCSAKKIAAAVHSRPRFVGPATRGNPHSERTPMSFESFDLDLSFTVKNIASSPSSSTSIMNLKCWIKDCPRTFTTLQNLGAHHNVYHPGQHQFVCPFRDSCSHTSTKQGEMKRHVNSVKHLGGASLVCPNGCTSKTFSRLDALRRHLKSCATKLA</sequence>
<keyword evidence="5" id="KW-1185">Reference proteome</keyword>
<dbReference type="GO" id="GO:0008270">
    <property type="term" value="F:zinc ion binding"/>
    <property type="evidence" value="ECO:0007669"/>
    <property type="project" value="UniProtKB-KW"/>
</dbReference>
<dbReference type="Gene3D" id="3.30.160.60">
    <property type="entry name" value="Classic Zinc Finger"/>
    <property type="match status" value="1"/>
</dbReference>